<evidence type="ECO:0000313" key="1">
    <source>
        <dbReference type="EMBL" id="JAH64049.1"/>
    </source>
</evidence>
<organism evidence="1">
    <name type="scientific">Anguilla anguilla</name>
    <name type="common">European freshwater eel</name>
    <name type="synonym">Muraena anguilla</name>
    <dbReference type="NCBI Taxonomy" id="7936"/>
    <lineage>
        <taxon>Eukaryota</taxon>
        <taxon>Metazoa</taxon>
        <taxon>Chordata</taxon>
        <taxon>Craniata</taxon>
        <taxon>Vertebrata</taxon>
        <taxon>Euteleostomi</taxon>
        <taxon>Actinopterygii</taxon>
        <taxon>Neopterygii</taxon>
        <taxon>Teleostei</taxon>
        <taxon>Anguilliformes</taxon>
        <taxon>Anguillidae</taxon>
        <taxon>Anguilla</taxon>
    </lineage>
</organism>
<sequence length="19" mass="2043">MVINESVLCICSFDQVGVS</sequence>
<protein>
    <submittedName>
        <fullName evidence="1">Uncharacterized protein</fullName>
    </submittedName>
</protein>
<accession>A0A0E9UDW0</accession>
<reference evidence="1" key="2">
    <citation type="journal article" date="2015" name="Fish Shellfish Immunol.">
        <title>Early steps in the European eel (Anguilla anguilla)-Vibrio vulnificus interaction in the gills: Role of the RtxA13 toxin.</title>
        <authorList>
            <person name="Callol A."/>
            <person name="Pajuelo D."/>
            <person name="Ebbesson L."/>
            <person name="Teles M."/>
            <person name="MacKenzie S."/>
            <person name="Amaro C."/>
        </authorList>
    </citation>
    <scope>NUCLEOTIDE SEQUENCE</scope>
</reference>
<name>A0A0E9UDW0_ANGAN</name>
<dbReference type="AlphaFoldDB" id="A0A0E9UDW0"/>
<proteinExistence type="predicted"/>
<dbReference type="EMBL" id="GBXM01044528">
    <property type="protein sequence ID" value="JAH64049.1"/>
    <property type="molecule type" value="Transcribed_RNA"/>
</dbReference>
<reference evidence="1" key="1">
    <citation type="submission" date="2014-11" db="EMBL/GenBank/DDBJ databases">
        <authorList>
            <person name="Amaro Gonzalez C."/>
        </authorList>
    </citation>
    <scope>NUCLEOTIDE SEQUENCE</scope>
</reference>